<keyword evidence="1" id="KW-1133">Transmembrane helix</keyword>
<dbReference type="Pfam" id="PF05684">
    <property type="entry name" value="DUF819"/>
    <property type="match status" value="1"/>
</dbReference>
<feature type="transmembrane region" description="Helical" evidence="1">
    <location>
        <begin position="225"/>
        <end position="247"/>
    </location>
</feature>
<sequence>MLNLLLTESTGTLIQADDTWMLWTILIVFAAVSIYCEQHYKWAEKISGPVIGLVLAVVATNIKLIPSSSPVYDTVSNYCIPLSVAMLLFRADIKRIIKDTGKMFLCFNISAVGTLIGAVVAYFAMNNFIPELNKMAGVLTGSYIGGGVNLFAIAASVDMSDTLLSAEVVADNFVMAIAFFLLLWLPSSKWGKKNYPHPHQEKVEKEGVKGDGQTMAGAYWGKKEISLLDIAMTIAVAFVICTIATKIANWLGSMTSGLLNTIVGNQFVILTIVAVALASIFPKFFASLRGAQEMGTFLIYIFFVAIGCPADLWSVITNAPLLFVFCAIIAGINILWTLGIGKVFKLPIEELTVSSNANLGGPSSAAAMAVAKGYNDLIIPAILVGLYGYMIGTPLGLIIVDLLA</sequence>
<dbReference type="PANTHER" id="PTHR34289:SF8">
    <property type="entry name" value="DUF819 DOMAIN-CONTAINING PROTEIN"/>
    <property type="match status" value="1"/>
</dbReference>
<dbReference type="PANTHER" id="PTHR34289">
    <property type="entry name" value="PROTEIN, PUTATIVE (DUF819)-RELATED"/>
    <property type="match status" value="1"/>
</dbReference>
<name>A0A9D1IT80_9CLOT</name>
<reference evidence="2" key="1">
    <citation type="submission" date="2020-10" db="EMBL/GenBank/DDBJ databases">
        <authorList>
            <person name="Gilroy R."/>
        </authorList>
    </citation>
    <scope>NUCLEOTIDE SEQUENCE</scope>
    <source>
        <strain evidence="2">CHK191-8634</strain>
    </source>
</reference>
<proteinExistence type="predicted"/>
<feature type="transmembrane region" description="Helical" evidence="1">
    <location>
        <begin position="297"/>
        <end position="316"/>
    </location>
</feature>
<dbReference type="InterPro" id="IPR008537">
    <property type="entry name" value="DUF819"/>
</dbReference>
<feature type="transmembrane region" description="Helical" evidence="1">
    <location>
        <begin position="103"/>
        <end position="125"/>
    </location>
</feature>
<dbReference type="AlphaFoldDB" id="A0A9D1IT80"/>
<comment type="caution">
    <text evidence="2">The sequence shown here is derived from an EMBL/GenBank/DDBJ whole genome shotgun (WGS) entry which is preliminary data.</text>
</comment>
<evidence type="ECO:0000256" key="1">
    <source>
        <dbReference type="SAM" id="Phobius"/>
    </source>
</evidence>
<feature type="transmembrane region" description="Helical" evidence="1">
    <location>
        <begin position="267"/>
        <end position="285"/>
    </location>
</feature>
<feature type="transmembrane region" description="Helical" evidence="1">
    <location>
        <begin position="168"/>
        <end position="185"/>
    </location>
</feature>
<evidence type="ECO:0000313" key="2">
    <source>
        <dbReference type="EMBL" id="HIU42918.1"/>
    </source>
</evidence>
<reference evidence="2" key="2">
    <citation type="journal article" date="2021" name="PeerJ">
        <title>Extensive microbial diversity within the chicken gut microbiome revealed by metagenomics and culture.</title>
        <authorList>
            <person name="Gilroy R."/>
            <person name="Ravi A."/>
            <person name="Getino M."/>
            <person name="Pursley I."/>
            <person name="Horton D.L."/>
            <person name="Alikhan N.F."/>
            <person name="Baker D."/>
            <person name="Gharbi K."/>
            <person name="Hall N."/>
            <person name="Watson M."/>
            <person name="Adriaenssens E.M."/>
            <person name="Foster-Nyarko E."/>
            <person name="Jarju S."/>
            <person name="Secka A."/>
            <person name="Antonio M."/>
            <person name="Oren A."/>
            <person name="Chaudhuri R.R."/>
            <person name="La Ragione R."/>
            <person name="Hildebrand F."/>
            <person name="Pallen M.J."/>
        </authorList>
    </citation>
    <scope>NUCLEOTIDE SEQUENCE</scope>
    <source>
        <strain evidence="2">CHK191-8634</strain>
    </source>
</reference>
<feature type="transmembrane region" description="Helical" evidence="1">
    <location>
        <begin position="322"/>
        <end position="341"/>
    </location>
</feature>
<keyword evidence="1" id="KW-0812">Transmembrane</keyword>
<gene>
    <name evidence="2" type="ORF">IAB67_01315</name>
</gene>
<accession>A0A9D1IT80</accession>
<keyword evidence="1" id="KW-0472">Membrane</keyword>
<protein>
    <submittedName>
        <fullName evidence="2">DUF819 family protein</fullName>
    </submittedName>
</protein>
<organism evidence="2 3">
    <name type="scientific">Candidatus Ventrousia excrementavium</name>
    <dbReference type="NCBI Taxonomy" id="2840961"/>
    <lineage>
        <taxon>Bacteria</taxon>
        <taxon>Bacillati</taxon>
        <taxon>Bacillota</taxon>
        <taxon>Clostridia</taxon>
        <taxon>Eubacteriales</taxon>
        <taxon>Clostridiaceae</taxon>
        <taxon>Clostridiaceae incertae sedis</taxon>
        <taxon>Candidatus Ventrousia</taxon>
    </lineage>
</organism>
<evidence type="ECO:0000313" key="3">
    <source>
        <dbReference type="Proteomes" id="UP000824073"/>
    </source>
</evidence>
<dbReference type="EMBL" id="DVMR01000014">
    <property type="protein sequence ID" value="HIU42918.1"/>
    <property type="molecule type" value="Genomic_DNA"/>
</dbReference>
<feature type="transmembrane region" description="Helical" evidence="1">
    <location>
        <begin position="377"/>
        <end position="400"/>
    </location>
</feature>
<feature type="transmembrane region" description="Helical" evidence="1">
    <location>
        <begin position="20"/>
        <end position="36"/>
    </location>
</feature>
<dbReference type="Proteomes" id="UP000824073">
    <property type="component" value="Unassembled WGS sequence"/>
</dbReference>